<proteinExistence type="predicted"/>
<evidence type="ECO:0000313" key="3">
    <source>
        <dbReference type="EMBL" id="OEL28315.1"/>
    </source>
</evidence>
<feature type="transmembrane region" description="Helical" evidence="2">
    <location>
        <begin position="150"/>
        <end position="171"/>
    </location>
</feature>
<keyword evidence="2" id="KW-0812">Transmembrane</keyword>
<organism evidence="3 4">
    <name type="scientific">Dichanthelium oligosanthes</name>
    <dbReference type="NCBI Taxonomy" id="888268"/>
    <lineage>
        <taxon>Eukaryota</taxon>
        <taxon>Viridiplantae</taxon>
        <taxon>Streptophyta</taxon>
        <taxon>Embryophyta</taxon>
        <taxon>Tracheophyta</taxon>
        <taxon>Spermatophyta</taxon>
        <taxon>Magnoliopsida</taxon>
        <taxon>Liliopsida</taxon>
        <taxon>Poales</taxon>
        <taxon>Poaceae</taxon>
        <taxon>PACMAD clade</taxon>
        <taxon>Panicoideae</taxon>
        <taxon>Panicodae</taxon>
        <taxon>Paniceae</taxon>
        <taxon>Dichantheliinae</taxon>
        <taxon>Dichanthelium</taxon>
    </lineage>
</organism>
<accession>A0A1E5VT75</accession>
<feature type="compositionally biased region" description="Pro residues" evidence="1">
    <location>
        <begin position="86"/>
        <end position="101"/>
    </location>
</feature>
<evidence type="ECO:0000256" key="2">
    <source>
        <dbReference type="SAM" id="Phobius"/>
    </source>
</evidence>
<name>A0A1E5VT75_9POAL</name>
<feature type="region of interest" description="Disordered" evidence="1">
    <location>
        <begin position="78"/>
        <end position="139"/>
    </location>
</feature>
<dbReference type="STRING" id="888268.A0A1E5VT75"/>
<keyword evidence="2" id="KW-0472">Membrane</keyword>
<keyword evidence="4" id="KW-1185">Reference proteome</keyword>
<comment type="caution">
    <text evidence="3">The sequence shown here is derived from an EMBL/GenBank/DDBJ whole genome shotgun (WGS) entry which is preliminary data.</text>
</comment>
<feature type="transmembrane region" description="Helical" evidence="2">
    <location>
        <begin position="55"/>
        <end position="74"/>
    </location>
</feature>
<evidence type="ECO:0000313" key="4">
    <source>
        <dbReference type="Proteomes" id="UP000095767"/>
    </source>
</evidence>
<feature type="region of interest" description="Disordered" evidence="1">
    <location>
        <begin position="178"/>
        <end position="202"/>
    </location>
</feature>
<feature type="compositionally biased region" description="Low complexity" evidence="1">
    <location>
        <begin position="32"/>
        <end position="43"/>
    </location>
</feature>
<sequence length="202" mass="20750">MATETGAKAPQAGNQNRVALITPCPHPLQVQAASSSSAAADASTMAPRRSESPRALRAALTATALLVPLLLSSFTPVTDAAAGSPSPVPARAPLRHPPPPLQRAAPGGVNKPHAKPPPVPRHPGARRPPPRAPRPTENSAWRRLSFGERFGIALAGVAVAVQVALGVFLCARARQLRRAAAAGNKAAEEQEEEAAPSSSTPS</sequence>
<evidence type="ECO:0000256" key="1">
    <source>
        <dbReference type="SAM" id="MobiDB-lite"/>
    </source>
</evidence>
<dbReference type="EMBL" id="LWDX02030317">
    <property type="protein sequence ID" value="OEL28315.1"/>
    <property type="molecule type" value="Genomic_DNA"/>
</dbReference>
<protein>
    <submittedName>
        <fullName evidence="3">Uncharacterized protein</fullName>
    </submittedName>
</protein>
<dbReference type="AlphaFoldDB" id="A0A1E5VT75"/>
<gene>
    <name evidence="3" type="ORF">BAE44_0010670</name>
</gene>
<reference evidence="3 4" key="1">
    <citation type="submission" date="2016-09" db="EMBL/GenBank/DDBJ databases">
        <title>The draft genome of Dichanthelium oligosanthes: A C3 panicoid grass species.</title>
        <authorList>
            <person name="Studer A.J."/>
            <person name="Schnable J.C."/>
            <person name="Brutnell T.P."/>
        </authorList>
    </citation>
    <scope>NUCLEOTIDE SEQUENCE [LARGE SCALE GENOMIC DNA]</scope>
    <source>
        <strain evidence="4">cv. Kellogg 1175</strain>
        <tissue evidence="3">Leaf</tissue>
    </source>
</reference>
<dbReference type="Proteomes" id="UP000095767">
    <property type="component" value="Unassembled WGS sequence"/>
</dbReference>
<keyword evidence="2" id="KW-1133">Transmembrane helix</keyword>
<feature type="region of interest" description="Disordered" evidence="1">
    <location>
        <begin position="1"/>
        <end position="55"/>
    </location>
</feature>